<evidence type="ECO:0000313" key="2">
    <source>
        <dbReference type="Proteomes" id="UP001732700"/>
    </source>
</evidence>
<reference evidence="1" key="2">
    <citation type="submission" date="2025-09" db="UniProtKB">
        <authorList>
            <consortium name="EnsemblPlants"/>
        </authorList>
    </citation>
    <scope>IDENTIFICATION</scope>
</reference>
<dbReference type="EnsemblPlants" id="AVESA.00010b.r2.6DG1167170.1">
    <property type="protein sequence ID" value="AVESA.00010b.r2.6DG1167170.1.CDS"/>
    <property type="gene ID" value="AVESA.00010b.r2.6DG1167170"/>
</dbReference>
<keyword evidence="2" id="KW-1185">Reference proteome</keyword>
<protein>
    <submittedName>
        <fullName evidence="1">Uncharacterized protein</fullName>
    </submittedName>
</protein>
<organism evidence="1 2">
    <name type="scientific">Avena sativa</name>
    <name type="common">Oat</name>
    <dbReference type="NCBI Taxonomy" id="4498"/>
    <lineage>
        <taxon>Eukaryota</taxon>
        <taxon>Viridiplantae</taxon>
        <taxon>Streptophyta</taxon>
        <taxon>Embryophyta</taxon>
        <taxon>Tracheophyta</taxon>
        <taxon>Spermatophyta</taxon>
        <taxon>Magnoliopsida</taxon>
        <taxon>Liliopsida</taxon>
        <taxon>Poales</taxon>
        <taxon>Poaceae</taxon>
        <taxon>BOP clade</taxon>
        <taxon>Pooideae</taxon>
        <taxon>Poodae</taxon>
        <taxon>Poeae</taxon>
        <taxon>Poeae Chloroplast Group 1 (Aveneae type)</taxon>
        <taxon>Aveninae</taxon>
        <taxon>Avena</taxon>
    </lineage>
</organism>
<evidence type="ECO:0000313" key="1">
    <source>
        <dbReference type="EnsemblPlants" id="AVESA.00010b.r2.6DG1167170.1.CDS"/>
    </source>
</evidence>
<sequence>MSHSQPLRDREELHGGSGGDDFRGSPPAKRPRGCCSCSCCQEKKDFYESQIEILRKEMECISKGFMEERKTLQKEMQEFYQSSQLQLHELITEQGRRMQECHNNCRLIWEQFNNQLSNIEKSRDHVQQYSNPRTYCDEGERRKYRMKFENKCCDTEYSNQDIMADNGHPLKVAIYDWDNRIITEGPLSSIKVKVVVLHGMFNNDHKEHWKREYFREKMISSRPGKPPLLSEDLYPRLKDGVANIYGVKFQDNSSFVPSKRFRLGVMAVDDSMSEKIQEGISESFAVRDRRGLSTKKNPYPSSCDPVYKLSGIAMKGDRHRLLERHGIKQVEDLLHSYSKNPEGLREIFGKISDHDWDKIINHAHKCNQVAQICSSSIQEKNMPHEHEPFSKTNDSGYLKLKGPCSIQASSTQQKQNDSQVHHQEISSSYNGLSSSTSPGNALQASCSMLAAPGPAFRTDQNVVPYGELGGIQVTGQQVTCIGSEIVSASSMDNNILDGSNSQRVESLGSDIIPDGNGLPPGIDLSQWLDILQNQTFDDSLVTDTLHWGVPDSTLDSTACEAGNMLDSPFSEASISYTGVGHSPVSETGRGRSSLPFRGAGSRSYRGHSASPLRGAGTRSYRRHSASPLRVEGPRSRSYEGHNPPPVYGAGSTSYASADFTVEDILS</sequence>
<dbReference type="Proteomes" id="UP001732700">
    <property type="component" value="Chromosome 6D"/>
</dbReference>
<accession>A0ACD5ZH62</accession>
<name>A0ACD5ZH62_AVESA</name>
<reference evidence="1" key="1">
    <citation type="submission" date="2021-05" db="EMBL/GenBank/DDBJ databases">
        <authorList>
            <person name="Scholz U."/>
            <person name="Mascher M."/>
            <person name="Fiebig A."/>
        </authorList>
    </citation>
    <scope>NUCLEOTIDE SEQUENCE [LARGE SCALE GENOMIC DNA]</scope>
</reference>
<proteinExistence type="predicted"/>